<comment type="caution">
    <text evidence="1">The sequence shown here is derived from an EMBL/GenBank/DDBJ whole genome shotgun (WGS) entry which is preliminary data.</text>
</comment>
<protein>
    <submittedName>
        <fullName evidence="1">Uncharacterized protein</fullName>
    </submittedName>
</protein>
<feature type="non-terminal residue" evidence="1">
    <location>
        <position position="292"/>
    </location>
</feature>
<evidence type="ECO:0000313" key="2">
    <source>
        <dbReference type="Proteomes" id="UP001150603"/>
    </source>
</evidence>
<sequence>MADESSPFLPQTERNRPRTIRYWWHSRSRDAMSLLTLLLLVGTGLGIWVYGTLPTSDPDGHPHEYALSTTRIRNHLNKFLEIAEAHNNSRSVTNGHAASAQYVIDQLQRYGSCDVYVQHFKSPVWTVNRTPVLKASGPVSVDYIFGTDFQVMRYGGQGADIRGAKVKVVDDGCSATAIGDVEGRIVLVHPHGKCTIFESAFLLEQLGAKAVVFIRSARYSTPSTARVRITDWKEGDPLMTVPVLSVTHSVGQVLESLESVRLDVFTDTRIDVVKTFNVICVGRHGDPDSTVL</sequence>
<reference evidence="1" key="1">
    <citation type="submission" date="2022-07" db="EMBL/GenBank/DDBJ databases">
        <title>Phylogenomic reconstructions and comparative analyses of Kickxellomycotina fungi.</title>
        <authorList>
            <person name="Reynolds N.K."/>
            <person name="Stajich J.E."/>
            <person name="Barry K."/>
            <person name="Grigoriev I.V."/>
            <person name="Crous P."/>
            <person name="Smith M.E."/>
        </authorList>
    </citation>
    <scope>NUCLEOTIDE SEQUENCE</scope>
    <source>
        <strain evidence="1">NRRL 5244</strain>
    </source>
</reference>
<name>A0ACC1JCB2_9FUNG</name>
<dbReference type="Proteomes" id="UP001150603">
    <property type="component" value="Unassembled WGS sequence"/>
</dbReference>
<evidence type="ECO:0000313" key="1">
    <source>
        <dbReference type="EMBL" id="KAJ1946151.1"/>
    </source>
</evidence>
<gene>
    <name evidence="1" type="ORF">FBU59_002102</name>
</gene>
<organism evidence="1 2">
    <name type="scientific">Linderina macrospora</name>
    <dbReference type="NCBI Taxonomy" id="4868"/>
    <lineage>
        <taxon>Eukaryota</taxon>
        <taxon>Fungi</taxon>
        <taxon>Fungi incertae sedis</taxon>
        <taxon>Zoopagomycota</taxon>
        <taxon>Kickxellomycotina</taxon>
        <taxon>Kickxellomycetes</taxon>
        <taxon>Kickxellales</taxon>
        <taxon>Kickxellaceae</taxon>
        <taxon>Linderina</taxon>
    </lineage>
</organism>
<proteinExistence type="predicted"/>
<keyword evidence="2" id="KW-1185">Reference proteome</keyword>
<dbReference type="EMBL" id="JANBPW010001100">
    <property type="protein sequence ID" value="KAJ1946151.1"/>
    <property type="molecule type" value="Genomic_DNA"/>
</dbReference>
<accession>A0ACC1JCB2</accession>